<dbReference type="PANTHER" id="PTHR48111">
    <property type="entry name" value="REGULATOR OF RPOS"/>
    <property type="match status" value="1"/>
</dbReference>
<evidence type="ECO:0000256" key="6">
    <source>
        <dbReference type="PROSITE-ProRule" id="PRU00169"/>
    </source>
</evidence>
<reference evidence="10" key="1">
    <citation type="submission" date="2018-04" db="EMBL/GenBank/DDBJ databases">
        <authorList>
            <person name="Cornet L."/>
        </authorList>
    </citation>
    <scope>NUCLEOTIDE SEQUENCE [LARGE SCALE GENOMIC DNA]</scope>
</reference>
<accession>A0A2W4U6D9</accession>
<dbReference type="InterPro" id="IPR011006">
    <property type="entry name" value="CheY-like_superfamily"/>
</dbReference>
<dbReference type="GO" id="GO:0006355">
    <property type="term" value="P:regulation of DNA-templated transcription"/>
    <property type="evidence" value="ECO:0007669"/>
    <property type="project" value="TreeGrafter"/>
</dbReference>
<keyword evidence="1 6" id="KW-0597">Phosphoprotein</keyword>
<dbReference type="PROSITE" id="PS50110">
    <property type="entry name" value="RESPONSE_REGULATORY"/>
    <property type="match status" value="1"/>
</dbReference>
<dbReference type="GO" id="GO:0000976">
    <property type="term" value="F:transcription cis-regulatory region binding"/>
    <property type="evidence" value="ECO:0007669"/>
    <property type="project" value="TreeGrafter"/>
</dbReference>
<dbReference type="GO" id="GO:0005829">
    <property type="term" value="C:cytosol"/>
    <property type="evidence" value="ECO:0007669"/>
    <property type="project" value="TreeGrafter"/>
</dbReference>
<evidence type="ECO:0000256" key="5">
    <source>
        <dbReference type="ARBA" id="ARBA00023163"/>
    </source>
</evidence>
<keyword evidence="4" id="KW-0238">DNA-binding</keyword>
<keyword evidence="5" id="KW-0804">Transcription</keyword>
<dbReference type="GO" id="GO:0032993">
    <property type="term" value="C:protein-DNA complex"/>
    <property type="evidence" value="ECO:0007669"/>
    <property type="project" value="TreeGrafter"/>
</dbReference>
<keyword evidence="3" id="KW-0805">Transcription regulation</keyword>
<dbReference type="InterPro" id="IPR039420">
    <property type="entry name" value="WalR-like"/>
</dbReference>
<evidence type="ECO:0000256" key="3">
    <source>
        <dbReference type="ARBA" id="ARBA00023015"/>
    </source>
</evidence>
<proteinExistence type="predicted"/>
<evidence type="ECO:0000256" key="7">
    <source>
        <dbReference type="SAM" id="Coils"/>
    </source>
</evidence>
<feature type="domain" description="Response regulatory" evidence="8">
    <location>
        <begin position="11"/>
        <end position="127"/>
    </location>
</feature>
<dbReference type="SUPFAM" id="SSF52172">
    <property type="entry name" value="CheY-like"/>
    <property type="match status" value="1"/>
</dbReference>
<keyword evidence="7" id="KW-0175">Coiled coil</keyword>
<dbReference type="Gene3D" id="3.40.50.2300">
    <property type="match status" value="1"/>
</dbReference>
<protein>
    <recommendedName>
        <fullName evidence="8">Response regulatory domain-containing protein</fullName>
    </recommendedName>
</protein>
<gene>
    <name evidence="9" type="ORF">DCF25_12680</name>
</gene>
<dbReference type="SMART" id="SM00448">
    <property type="entry name" value="REC"/>
    <property type="match status" value="1"/>
</dbReference>
<dbReference type="AlphaFoldDB" id="A0A2W4U6D9"/>
<evidence type="ECO:0000256" key="1">
    <source>
        <dbReference type="ARBA" id="ARBA00022553"/>
    </source>
</evidence>
<evidence type="ECO:0000259" key="8">
    <source>
        <dbReference type="PROSITE" id="PS50110"/>
    </source>
</evidence>
<comment type="caution">
    <text evidence="9">The sequence shown here is derived from an EMBL/GenBank/DDBJ whole genome shotgun (WGS) entry which is preliminary data.</text>
</comment>
<name>A0A2W4U6D9_9CYAN</name>
<dbReference type="GO" id="GO:0000156">
    <property type="term" value="F:phosphorelay response regulator activity"/>
    <property type="evidence" value="ECO:0007669"/>
    <property type="project" value="TreeGrafter"/>
</dbReference>
<evidence type="ECO:0000313" key="10">
    <source>
        <dbReference type="Proteomes" id="UP000249354"/>
    </source>
</evidence>
<organism evidence="9 10">
    <name type="scientific">Leptolyngbya foveolarum</name>
    <dbReference type="NCBI Taxonomy" id="47253"/>
    <lineage>
        <taxon>Bacteria</taxon>
        <taxon>Bacillati</taxon>
        <taxon>Cyanobacteriota</taxon>
        <taxon>Cyanophyceae</taxon>
        <taxon>Leptolyngbyales</taxon>
        <taxon>Leptolyngbyaceae</taxon>
        <taxon>Leptolyngbya group</taxon>
        <taxon>Leptolyngbya</taxon>
    </lineage>
</organism>
<dbReference type="Pfam" id="PF00072">
    <property type="entry name" value="Response_reg"/>
    <property type="match status" value="1"/>
</dbReference>
<keyword evidence="2" id="KW-0902">Two-component regulatory system</keyword>
<sequence length="173" mass="19714">MDMDTQRDRSKILVVDDLLENLRLLSTLLLKEGYEVRRAPDGAMALGNVPRFQPDLILLDIMMPDMDGYEVCTTLKVNAQTRDIPVIFLSALDLTFDKVKVFEVGAADYINKPFHPAEALVRVKNQLRIRQQSIRLQAQYEVIAAQQNQINEALKAQRLAEEKCRRLMAEVSA</sequence>
<evidence type="ECO:0000256" key="4">
    <source>
        <dbReference type="ARBA" id="ARBA00023125"/>
    </source>
</evidence>
<dbReference type="Proteomes" id="UP000249354">
    <property type="component" value="Unassembled WGS sequence"/>
</dbReference>
<feature type="coiled-coil region" evidence="7">
    <location>
        <begin position="143"/>
        <end position="170"/>
    </location>
</feature>
<evidence type="ECO:0000313" key="9">
    <source>
        <dbReference type="EMBL" id="PZO16332.1"/>
    </source>
</evidence>
<reference evidence="9 10" key="2">
    <citation type="submission" date="2018-06" db="EMBL/GenBank/DDBJ databases">
        <title>Metagenomic assembly of (sub)arctic Cyanobacteria and their associated microbiome from non-axenic cultures.</title>
        <authorList>
            <person name="Baurain D."/>
        </authorList>
    </citation>
    <scope>NUCLEOTIDE SEQUENCE [LARGE SCALE GENOMIC DNA]</scope>
    <source>
        <strain evidence="9">ULC129bin1</strain>
    </source>
</reference>
<dbReference type="InterPro" id="IPR001789">
    <property type="entry name" value="Sig_transdc_resp-reg_receiver"/>
</dbReference>
<dbReference type="PANTHER" id="PTHR48111:SF1">
    <property type="entry name" value="TWO-COMPONENT RESPONSE REGULATOR ORR33"/>
    <property type="match status" value="1"/>
</dbReference>
<evidence type="ECO:0000256" key="2">
    <source>
        <dbReference type="ARBA" id="ARBA00023012"/>
    </source>
</evidence>
<feature type="modified residue" description="4-aspartylphosphate" evidence="6">
    <location>
        <position position="60"/>
    </location>
</feature>
<dbReference type="EMBL" id="QBMC01000082">
    <property type="protein sequence ID" value="PZO16332.1"/>
    <property type="molecule type" value="Genomic_DNA"/>
</dbReference>